<dbReference type="InterPro" id="IPR000551">
    <property type="entry name" value="MerR-type_HTH_dom"/>
</dbReference>
<dbReference type="PROSITE" id="PS50937">
    <property type="entry name" value="HTH_MERR_2"/>
    <property type="match status" value="1"/>
</dbReference>
<dbReference type="Pfam" id="PF07739">
    <property type="entry name" value="TipAS"/>
    <property type="match status" value="1"/>
</dbReference>
<keyword evidence="3" id="KW-0010">Activator</keyword>
<evidence type="ECO:0000313" key="8">
    <source>
        <dbReference type="Proteomes" id="UP000666915"/>
    </source>
</evidence>
<dbReference type="Gene3D" id="1.10.490.50">
    <property type="entry name" value="Antibiotic binding domain of TipA-like multidrug resistance regulators"/>
    <property type="match status" value="1"/>
</dbReference>
<keyword evidence="2" id="KW-0238">DNA-binding</keyword>
<dbReference type="PANTHER" id="PTHR30204">
    <property type="entry name" value="REDOX-CYCLING DRUG-SENSING TRANSCRIPTIONAL ACTIVATOR SOXR"/>
    <property type="match status" value="1"/>
</dbReference>
<dbReference type="CDD" id="cd01106">
    <property type="entry name" value="HTH_TipAL-Mta"/>
    <property type="match status" value="1"/>
</dbReference>
<evidence type="ECO:0000259" key="6">
    <source>
        <dbReference type="PROSITE" id="PS50937"/>
    </source>
</evidence>
<evidence type="ECO:0000256" key="4">
    <source>
        <dbReference type="ARBA" id="ARBA00023163"/>
    </source>
</evidence>
<name>A0ABS3REH5_9ACTN</name>
<protein>
    <submittedName>
        <fullName evidence="7">MerR family transcriptional regulator</fullName>
    </submittedName>
</protein>
<dbReference type="Proteomes" id="UP000666915">
    <property type="component" value="Unassembled WGS sequence"/>
</dbReference>
<gene>
    <name evidence="7" type="ORF">J4557_44695</name>
</gene>
<dbReference type="Pfam" id="PF13411">
    <property type="entry name" value="MerR_1"/>
    <property type="match status" value="1"/>
</dbReference>
<dbReference type="InterPro" id="IPR047057">
    <property type="entry name" value="MerR_fam"/>
</dbReference>
<evidence type="ECO:0000256" key="2">
    <source>
        <dbReference type="ARBA" id="ARBA00023125"/>
    </source>
</evidence>
<evidence type="ECO:0000256" key="5">
    <source>
        <dbReference type="SAM" id="Coils"/>
    </source>
</evidence>
<keyword evidence="8" id="KW-1185">Reference proteome</keyword>
<evidence type="ECO:0000313" key="7">
    <source>
        <dbReference type="EMBL" id="MBO2444640.1"/>
    </source>
</evidence>
<keyword evidence="5" id="KW-0175">Coiled coil</keyword>
<reference evidence="7 8" key="1">
    <citation type="submission" date="2021-03" db="EMBL/GenBank/DDBJ databases">
        <authorList>
            <person name="Kanchanasin P."/>
            <person name="Saeng-In P."/>
            <person name="Phongsopitanun W."/>
            <person name="Yuki M."/>
            <person name="Kudo T."/>
            <person name="Ohkuma M."/>
            <person name="Tanasupawat S."/>
        </authorList>
    </citation>
    <scope>NUCLEOTIDE SEQUENCE [LARGE SCALE GENOMIC DNA]</scope>
    <source>
        <strain evidence="7 8">L46</strain>
    </source>
</reference>
<keyword evidence="1" id="KW-0805">Transcription regulation</keyword>
<dbReference type="InterPro" id="IPR012925">
    <property type="entry name" value="TipAS_dom"/>
</dbReference>
<dbReference type="SUPFAM" id="SSF46955">
    <property type="entry name" value="Putative DNA-binding domain"/>
    <property type="match status" value="1"/>
</dbReference>
<dbReference type="PRINTS" id="PR00040">
    <property type="entry name" value="HTHMERR"/>
</dbReference>
<organism evidence="7 8">
    <name type="scientific">Actinomadura nitritigenes</name>
    <dbReference type="NCBI Taxonomy" id="134602"/>
    <lineage>
        <taxon>Bacteria</taxon>
        <taxon>Bacillati</taxon>
        <taxon>Actinomycetota</taxon>
        <taxon>Actinomycetes</taxon>
        <taxon>Streptosporangiales</taxon>
        <taxon>Thermomonosporaceae</taxon>
        <taxon>Actinomadura</taxon>
    </lineage>
</organism>
<feature type="domain" description="HTH merR-type" evidence="6">
    <location>
        <begin position="1"/>
        <end position="71"/>
    </location>
</feature>
<dbReference type="SMART" id="SM00422">
    <property type="entry name" value="HTH_MERR"/>
    <property type="match status" value="1"/>
</dbReference>
<evidence type="ECO:0000256" key="1">
    <source>
        <dbReference type="ARBA" id="ARBA00023015"/>
    </source>
</evidence>
<accession>A0ABS3REH5</accession>
<dbReference type="PANTHER" id="PTHR30204:SF90">
    <property type="entry name" value="HTH-TYPE TRANSCRIPTIONAL ACTIVATOR MTA"/>
    <property type="match status" value="1"/>
</dbReference>
<dbReference type="RefSeq" id="WP_208273263.1">
    <property type="nucleotide sequence ID" value="NZ_BAAAGM010000005.1"/>
</dbReference>
<sequence length="260" mass="29144">MEYPISRVAAMAGISSRTLRHYHDIGLLMPSRVSANGYRWYERRELLRLQRIMLLRELGMPLSDIAAALDGESSELTALRRHREQLAAERDRLSRVLDTVDRTIAGLSGERAVRDEDFFTGLAEAKERLRQDLRVRYGQAAESRMVAAERATRHWTRADYEDAAEQGDRLYTRMSEARRRGAAPGSPEALELTAEHYQGVRALWPADAAGYHALADLITDNPEQRAIVSAVDPDLPPWLAEAVRAYAVQCLGFGQAADAV</sequence>
<dbReference type="EMBL" id="JAGEOK010000049">
    <property type="protein sequence ID" value="MBO2444640.1"/>
    <property type="molecule type" value="Genomic_DNA"/>
</dbReference>
<keyword evidence="4" id="KW-0804">Transcription</keyword>
<dbReference type="Gene3D" id="1.10.1660.10">
    <property type="match status" value="1"/>
</dbReference>
<evidence type="ECO:0000256" key="3">
    <source>
        <dbReference type="ARBA" id="ARBA00023159"/>
    </source>
</evidence>
<dbReference type="InterPro" id="IPR009061">
    <property type="entry name" value="DNA-bd_dom_put_sf"/>
</dbReference>
<dbReference type="InterPro" id="IPR036244">
    <property type="entry name" value="TipA-like_antibiotic-bd"/>
</dbReference>
<feature type="coiled-coil region" evidence="5">
    <location>
        <begin position="69"/>
        <end position="99"/>
    </location>
</feature>
<dbReference type="SUPFAM" id="SSF89082">
    <property type="entry name" value="Antibiotic binding domain of TipA-like multidrug resistance regulators"/>
    <property type="match status" value="1"/>
</dbReference>
<proteinExistence type="predicted"/>
<comment type="caution">
    <text evidence="7">The sequence shown here is derived from an EMBL/GenBank/DDBJ whole genome shotgun (WGS) entry which is preliminary data.</text>
</comment>